<dbReference type="EMBL" id="FR823383">
    <property type="protein sequence ID" value="CBZ50273.1"/>
    <property type="molecule type" value="Genomic_DNA"/>
</dbReference>
<keyword evidence="2" id="KW-1133">Transmembrane helix</keyword>
<sequence length="1202" mass="133954">MPRPGMPAPSWRAGVSSGKFPLTCSLFSALLFLLFLHSQPWQQSVEASLATRRNGGESRGEEKSGNERNEQPSERENGFVTLEEAEKGGRQAFIPSDYTPENLRISPEGAVRFMFGSCNLQPIGGEWQVDEEDRHMWNFIASRKPDLFALLGDNVYAHNFRHFGLANSIRWDWNNLSWSEFRRRRAEVTQAFRRPATIDEMREAFQNQTSHRAYQDFLHTGVHVIGTYDDHDLGEDNPSKHHPFKYEARDIVLDFFNVPKNSPRRSVFWDGAYSSHKIQVDAGFAFRVILLDSRFNRDSWALLPHGDILGHQQWTWLEEELRKSKEEGDAVTFIASSIQVLPSPFIATEAWSIFPDARRRLLNLIMDSGVQMPVLLSGDVHFAEINRVLCRPRFSVSPAGSEPRPAPAGEETQAPTSSPVSAAQCLAPSPWQRMGLLLGRLDREREREARHHGERRRAAEAEDRGGNQASVPRNARQGELGVPEHASDPSALFSQGSVAQGPRDSLLSVTPWTRPGLFERLFPSLSFLSSYVFMHLFAPSVAATFSLFSAPHPVEEYLDLLREGHAEERRRSEGSGAEARRDWRRGVELIEVTSSGLTHGVEETFLAAAAPARLAEYGLQKLLPRTSTTRDDFYGERLVYTRRNVGDIQLVRSPLFLLREGEAAEPGAARRERREQGEAKRAGETEDRAAYASLLAAVSSSCGKGGERDAERLSPSLVDAVGDFFAKSPARFHLLLSLYRRLLAVHSRSRHEGRGTGQAKTKLNISPRKSWGACSQGSATPRRRPQREWDEEVGLQSSVWCWGDEEQEPSGAASDVVEYGNRPTFPYPLLRNHAFFSLLLTVEALLHVSLQRLSRTSSSSVSSSSVSSSWTDDIAAFCVSSRSRAREAVGGVLRFLLGRQKADFSERDAAHALRQRRLARLLSWASALRSESRQICSALATVLPEKAPGDPGQNNTASTHGEKDDSRMRAQREKAVLEALTHAVCSVDGRGEPGETEGHGEESERDSRHVACGHVEEVLAARLWISVEIFALPFGDLVLETFVSPFAFQGARRRLLRQLEEESSDAREERRGEKGAASAGDGAALSGAAKARRGEETGRSERHQLRDLPRARWFCEPPEGPDRTPAYVAAAVLVLFLVLVLFCALLLRALACCARCVCGRRQEKVERRGGNRGAETAVREAAEELKRGSRDASTNPRRRRMA</sequence>
<organism evidence="4 6">
    <name type="scientific">Neospora caninum (strain Liverpool)</name>
    <dbReference type="NCBI Taxonomy" id="572307"/>
    <lineage>
        <taxon>Eukaryota</taxon>
        <taxon>Sar</taxon>
        <taxon>Alveolata</taxon>
        <taxon>Apicomplexa</taxon>
        <taxon>Conoidasida</taxon>
        <taxon>Coccidia</taxon>
        <taxon>Eucoccidiorida</taxon>
        <taxon>Eimeriorina</taxon>
        <taxon>Sarcocystidae</taxon>
        <taxon>Neospora</taxon>
    </lineage>
</organism>
<dbReference type="InterPro" id="IPR038607">
    <property type="entry name" value="PhoD-like_sf"/>
</dbReference>
<protein>
    <recommendedName>
        <fullName evidence="3">PhoD-like phosphatase metallophosphatase domain-containing protein</fullName>
    </recommendedName>
</protein>
<evidence type="ECO:0000313" key="6">
    <source>
        <dbReference type="Proteomes" id="UP000007494"/>
    </source>
</evidence>
<reference evidence="5" key="4">
    <citation type="journal article" date="2015" name="PLoS ONE">
        <title>Comprehensive Evaluation of Toxoplasma gondii VEG and Neospora caninum LIV Genomes with Tachyzoite Stage Transcriptome and Proteome Defines Novel Transcript Features.</title>
        <authorList>
            <person name="Ramaprasad A."/>
            <person name="Mourier T."/>
            <person name="Naeem R."/>
            <person name="Malas T.B."/>
            <person name="Moussa E."/>
            <person name="Panigrahi A."/>
            <person name="Vermont S.J."/>
            <person name="Otto T.D."/>
            <person name="Wastling J."/>
            <person name="Pain A."/>
        </authorList>
    </citation>
    <scope>NUCLEOTIDE SEQUENCE</scope>
    <source>
        <strain evidence="5">Liverpool</strain>
    </source>
</reference>
<dbReference type="GeneID" id="13441299"/>
<dbReference type="eggNOG" id="ENOG502QTGZ">
    <property type="taxonomic scope" value="Eukaryota"/>
</dbReference>
<reference evidence="4" key="2">
    <citation type="submission" date="2011-03" db="EMBL/GenBank/DDBJ databases">
        <title>Comparative genomics and transcriptomics of Neospora caninum and Toxoplasma gondii.</title>
        <authorList>
            <person name="Reid A.J."/>
            <person name="Sohal A."/>
            <person name="Harris D."/>
            <person name="Quail M."/>
            <person name="Sanders M."/>
            <person name="Berriman M."/>
            <person name="Wastling J.M."/>
            <person name="Pain A."/>
        </authorList>
    </citation>
    <scope>NUCLEOTIDE SEQUENCE</scope>
    <source>
        <strain evidence="4">Liverpool</strain>
    </source>
</reference>
<proteinExistence type="predicted"/>
<feature type="compositionally biased region" description="Basic and acidic residues" evidence="1">
    <location>
        <begin position="1060"/>
        <end position="1074"/>
    </location>
</feature>
<dbReference type="Proteomes" id="UP000007494">
    <property type="component" value="Chromosome III"/>
</dbReference>
<feature type="compositionally biased region" description="Basic and acidic residues" evidence="1">
    <location>
        <begin position="1092"/>
        <end position="1102"/>
    </location>
</feature>
<feature type="region of interest" description="Disordered" evidence="1">
    <location>
        <begin position="944"/>
        <end position="971"/>
    </location>
</feature>
<dbReference type="PANTHER" id="PTHR33987:SF1">
    <property type="entry name" value="CALCINEURIN-LIKE METALLO-PHOSPHOESTERASE SUPERFAMILY PROTEIN"/>
    <property type="match status" value="1"/>
</dbReference>
<dbReference type="PANTHER" id="PTHR33987">
    <property type="entry name" value="CALCINEURIN-LIKE METALLO-PHOSPHOESTERASE SUPERFAMILY PROTEIN"/>
    <property type="match status" value="1"/>
</dbReference>
<feature type="region of interest" description="Disordered" evidence="1">
    <location>
        <begin position="394"/>
        <end position="425"/>
    </location>
</feature>
<dbReference type="RefSeq" id="XP_003880307.1">
    <property type="nucleotide sequence ID" value="XM_003880258.1"/>
</dbReference>
<feature type="compositionally biased region" description="Basic and acidic residues" evidence="1">
    <location>
        <begin position="668"/>
        <end position="686"/>
    </location>
</feature>
<feature type="compositionally biased region" description="Basic and acidic residues" evidence="1">
    <location>
        <begin position="445"/>
        <end position="465"/>
    </location>
</feature>
<keyword evidence="2" id="KW-0812">Transmembrane</keyword>
<dbReference type="VEuPathDB" id="ToxoDB:NCLIV_007470"/>
<dbReference type="SUPFAM" id="SSF56300">
    <property type="entry name" value="Metallo-dependent phosphatases"/>
    <property type="match status" value="1"/>
</dbReference>
<keyword evidence="2" id="KW-0472">Membrane</keyword>
<feature type="region of interest" description="Disordered" evidence="1">
    <location>
        <begin position="1060"/>
        <end position="1102"/>
    </location>
</feature>
<evidence type="ECO:0000256" key="2">
    <source>
        <dbReference type="SAM" id="Phobius"/>
    </source>
</evidence>
<feature type="region of interest" description="Disordered" evidence="1">
    <location>
        <begin position="445"/>
        <end position="503"/>
    </location>
</feature>
<keyword evidence="6" id="KW-1185">Reference proteome</keyword>
<evidence type="ECO:0000256" key="1">
    <source>
        <dbReference type="SAM" id="MobiDB-lite"/>
    </source>
</evidence>
<feature type="region of interest" description="Disordered" evidence="1">
    <location>
        <begin position="664"/>
        <end position="686"/>
    </location>
</feature>
<dbReference type="InterPro" id="IPR018946">
    <property type="entry name" value="PhoD-like_MPP"/>
</dbReference>
<feature type="compositionally biased region" description="Basic and acidic residues" evidence="1">
    <location>
        <begin position="1177"/>
        <end position="1190"/>
    </location>
</feature>
<feature type="domain" description="PhoD-like phosphatase metallophosphatase" evidence="3">
    <location>
        <begin position="135"/>
        <end position="388"/>
    </location>
</feature>
<feature type="compositionally biased region" description="Low complexity" evidence="1">
    <location>
        <begin position="1075"/>
        <end position="1089"/>
    </location>
</feature>
<feature type="region of interest" description="Disordered" evidence="1">
    <location>
        <begin position="987"/>
        <end position="1008"/>
    </location>
</feature>
<dbReference type="Pfam" id="PF09423">
    <property type="entry name" value="PhoD"/>
    <property type="match status" value="1"/>
</dbReference>
<dbReference type="CDD" id="cd07389">
    <property type="entry name" value="MPP_PhoD"/>
    <property type="match status" value="1"/>
</dbReference>
<feature type="transmembrane region" description="Helical" evidence="2">
    <location>
        <begin position="1126"/>
        <end position="1151"/>
    </location>
</feature>
<dbReference type="AlphaFoldDB" id="F0V948"/>
<feature type="compositionally biased region" description="Basic and acidic residues" evidence="1">
    <location>
        <begin position="54"/>
        <end position="77"/>
    </location>
</feature>
<reference evidence="4" key="1">
    <citation type="submission" date="2011-02" db="EMBL/GenBank/DDBJ databases">
        <authorList>
            <person name="Aslett M."/>
        </authorList>
    </citation>
    <scope>NUCLEOTIDE SEQUENCE</scope>
    <source>
        <strain evidence="4">Liverpool</strain>
    </source>
</reference>
<dbReference type="InParanoid" id="F0V948"/>
<feature type="compositionally biased region" description="Basic and acidic residues" evidence="1">
    <location>
        <begin position="989"/>
        <end position="1008"/>
    </location>
</feature>
<gene>
    <name evidence="5" type="ORF">BN1204_007470</name>
    <name evidence="4" type="ORF">NCLIV_007470</name>
</gene>
<reference evidence="6" key="3">
    <citation type="journal article" date="2012" name="PLoS Pathog.">
        <title>Comparative genomics of the apicomplexan parasites Toxoplasma gondii and Neospora caninum: Coccidia differing in host range and transmission strategy.</title>
        <authorList>
            <person name="Reid A.J."/>
            <person name="Vermont S.J."/>
            <person name="Cotton J.A."/>
            <person name="Harris D."/>
            <person name="Hill-Cawthorne G.A."/>
            <person name="Konen-Waisman S."/>
            <person name="Latham S.M."/>
            <person name="Mourier T."/>
            <person name="Norton R."/>
            <person name="Quail M.A."/>
            <person name="Sanders M."/>
            <person name="Shanmugam D."/>
            <person name="Sohal A."/>
            <person name="Wasmuth J.D."/>
            <person name="Brunk B."/>
            <person name="Grigg M.E."/>
            <person name="Howard J.C."/>
            <person name="Parkinson J."/>
            <person name="Roos D.S."/>
            <person name="Trees A.J."/>
            <person name="Berriman M."/>
            <person name="Pain A."/>
            <person name="Wastling J.M."/>
        </authorList>
    </citation>
    <scope>NUCLEOTIDE SEQUENCE [LARGE SCALE GENOMIC DNA]</scope>
    <source>
        <strain evidence="6">Liverpool</strain>
    </source>
</reference>
<feature type="region of interest" description="Disordered" evidence="1">
    <location>
        <begin position="769"/>
        <end position="789"/>
    </location>
</feature>
<accession>F0V948</accession>
<dbReference type="InterPro" id="IPR029052">
    <property type="entry name" value="Metallo-depent_PP-like"/>
</dbReference>
<evidence type="ECO:0000313" key="5">
    <source>
        <dbReference type="EMBL" id="CEL64877.1"/>
    </source>
</evidence>
<dbReference type="OMA" id="PRRSVFW"/>
<evidence type="ECO:0000313" key="4">
    <source>
        <dbReference type="EMBL" id="CBZ50273.1"/>
    </source>
</evidence>
<feature type="region of interest" description="Disordered" evidence="1">
    <location>
        <begin position="1168"/>
        <end position="1202"/>
    </location>
</feature>
<feature type="region of interest" description="Disordered" evidence="1">
    <location>
        <begin position="47"/>
        <end position="77"/>
    </location>
</feature>
<name>F0V948_NEOCL</name>
<dbReference type="Gene3D" id="3.60.21.70">
    <property type="entry name" value="PhoD-like phosphatase"/>
    <property type="match status" value="1"/>
</dbReference>
<feature type="compositionally biased region" description="Basic and acidic residues" evidence="1">
    <location>
        <begin position="960"/>
        <end position="971"/>
    </location>
</feature>
<evidence type="ECO:0000259" key="3">
    <source>
        <dbReference type="Pfam" id="PF09423"/>
    </source>
</evidence>
<dbReference type="OrthoDB" id="10266805at2759"/>
<dbReference type="EMBL" id="LN714477">
    <property type="protein sequence ID" value="CEL64877.1"/>
    <property type="molecule type" value="Genomic_DNA"/>
</dbReference>